<dbReference type="PANTHER" id="PTHR35744:SF2">
    <property type="entry name" value="OS06G0166200 PROTEIN"/>
    <property type="match status" value="1"/>
</dbReference>
<accession>A0A8T2QR23</accession>
<dbReference type="Gene3D" id="3.40.50.1010">
    <property type="entry name" value="5'-nuclease"/>
    <property type="match status" value="1"/>
</dbReference>
<gene>
    <name evidence="4" type="ORF">KP509_33G067900</name>
</gene>
<dbReference type="OrthoDB" id="3518456at2759"/>
<feature type="region of interest" description="Disordered" evidence="2">
    <location>
        <begin position="1"/>
        <end position="30"/>
    </location>
</feature>
<dbReference type="PANTHER" id="PTHR35744">
    <property type="entry name" value="C2H2-TYPE DOMAIN-CONTAINING PROTEIN"/>
    <property type="match status" value="1"/>
</dbReference>
<dbReference type="GO" id="GO:0004540">
    <property type="term" value="F:RNA nuclease activity"/>
    <property type="evidence" value="ECO:0007669"/>
    <property type="project" value="InterPro"/>
</dbReference>
<name>A0A8T2QR23_CERRI</name>
<dbReference type="GO" id="GO:0008270">
    <property type="term" value="F:zinc ion binding"/>
    <property type="evidence" value="ECO:0007669"/>
    <property type="project" value="UniProtKB-KW"/>
</dbReference>
<dbReference type="Pfam" id="PF01936">
    <property type="entry name" value="NYN"/>
    <property type="match status" value="1"/>
</dbReference>
<sequence length="290" mass="32096">MPSMGALSCSVSSGGLTRTTSPPSCSSTHTVPTIPFNTLAERNISSINNDNRRVSIFWDLDNKPPKSSPYHAALHLRRIGASFGQIVDMVACANRHVFRHIPRWLQMQENLIHSEPKDNHAEGNSSNGGLSPFLSCGVCGFTCVTKSELKEHARLVHRHNRSKVFNAFSNGGYSLHMELSRAGFWVRVVDQSPQAADRALKRQIKHSISNKVHCICLVSDDSDFTDILRAAQSKNVVTIVIGDSRSLHHNADIWFPWTEVADGTFFADSCIMDGQCIAGVEYINTDIHQL</sequence>
<feature type="compositionally biased region" description="Low complexity" evidence="2">
    <location>
        <begin position="17"/>
        <end position="30"/>
    </location>
</feature>
<evidence type="ECO:0000313" key="5">
    <source>
        <dbReference type="Proteomes" id="UP000825935"/>
    </source>
</evidence>
<dbReference type="Proteomes" id="UP000825935">
    <property type="component" value="Chromosome 33"/>
</dbReference>
<keyword evidence="5" id="KW-1185">Reference proteome</keyword>
<dbReference type="InterPro" id="IPR021139">
    <property type="entry name" value="NYN"/>
</dbReference>
<organism evidence="4 5">
    <name type="scientific">Ceratopteris richardii</name>
    <name type="common">Triangle waterfern</name>
    <dbReference type="NCBI Taxonomy" id="49495"/>
    <lineage>
        <taxon>Eukaryota</taxon>
        <taxon>Viridiplantae</taxon>
        <taxon>Streptophyta</taxon>
        <taxon>Embryophyta</taxon>
        <taxon>Tracheophyta</taxon>
        <taxon>Polypodiopsida</taxon>
        <taxon>Polypodiidae</taxon>
        <taxon>Polypodiales</taxon>
        <taxon>Pteridineae</taxon>
        <taxon>Pteridaceae</taxon>
        <taxon>Parkerioideae</taxon>
        <taxon>Ceratopteris</taxon>
    </lineage>
</organism>
<dbReference type="OMA" id="DAYYEND"/>
<evidence type="ECO:0000256" key="2">
    <source>
        <dbReference type="SAM" id="MobiDB-lite"/>
    </source>
</evidence>
<keyword evidence="1" id="KW-0479">Metal-binding</keyword>
<dbReference type="SMART" id="SM00355">
    <property type="entry name" value="ZnF_C2H2"/>
    <property type="match status" value="1"/>
</dbReference>
<dbReference type="AlphaFoldDB" id="A0A8T2QR23"/>
<keyword evidence="1" id="KW-0863">Zinc-finger</keyword>
<dbReference type="EMBL" id="CM035438">
    <property type="protein sequence ID" value="KAH7286296.1"/>
    <property type="molecule type" value="Genomic_DNA"/>
</dbReference>
<reference evidence="4" key="1">
    <citation type="submission" date="2021-08" db="EMBL/GenBank/DDBJ databases">
        <title>WGS assembly of Ceratopteris richardii.</title>
        <authorList>
            <person name="Marchant D.B."/>
            <person name="Chen G."/>
            <person name="Jenkins J."/>
            <person name="Shu S."/>
            <person name="Leebens-Mack J."/>
            <person name="Grimwood J."/>
            <person name="Schmutz J."/>
            <person name="Soltis P."/>
            <person name="Soltis D."/>
            <person name="Chen Z.-H."/>
        </authorList>
    </citation>
    <scope>NUCLEOTIDE SEQUENCE</scope>
    <source>
        <strain evidence="4">Whitten #5841</strain>
        <tissue evidence="4">Leaf</tissue>
    </source>
</reference>
<evidence type="ECO:0000259" key="3">
    <source>
        <dbReference type="PROSITE" id="PS50157"/>
    </source>
</evidence>
<dbReference type="PROSITE" id="PS00028">
    <property type="entry name" value="ZINC_FINGER_C2H2_1"/>
    <property type="match status" value="1"/>
</dbReference>
<evidence type="ECO:0000313" key="4">
    <source>
        <dbReference type="EMBL" id="KAH7286296.1"/>
    </source>
</evidence>
<proteinExistence type="predicted"/>
<keyword evidence="1" id="KW-0862">Zinc</keyword>
<protein>
    <recommendedName>
        <fullName evidence="3">C2H2-type domain-containing protein</fullName>
    </recommendedName>
</protein>
<dbReference type="PROSITE" id="PS50157">
    <property type="entry name" value="ZINC_FINGER_C2H2_2"/>
    <property type="match status" value="1"/>
</dbReference>
<feature type="domain" description="C2H2-type" evidence="3">
    <location>
        <begin position="134"/>
        <end position="162"/>
    </location>
</feature>
<evidence type="ECO:0000256" key="1">
    <source>
        <dbReference type="PROSITE-ProRule" id="PRU00042"/>
    </source>
</evidence>
<comment type="caution">
    <text evidence="4">The sequence shown here is derived from an EMBL/GenBank/DDBJ whole genome shotgun (WGS) entry which is preliminary data.</text>
</comment>
<dbReference type="InterPro" id="IPR013087">
    <property type="entry name" value="Znf_C2H2_type"/>
</dbReference>